<feature type="compositionally biased region" description="Low complexity" evidence="1">
    <location>
        <begin position="671"/>
        <end position="687"/>
    </location>
</feature>
<feature type="region of interest" description="Disordered" evidence="1">
    <location>
        <begin position="361"/>
        <end position="458"/>
    </location>
</feature>
<evidence type="ECO:0000256" key="1">
    <source>
        <dbReference type="SAM" id="MobiDB-lite"/>
    </source>
</evidence>
<dbReference type="EMBL" id="JAAAJB010000061">
    <property type="protein sequence ID" value="KAG0268052.1"/>
    <property type="molecule type" value="Genomic_DNA"/>
</dbReference>
<name>A0A9P6UBU1_9FUNG</name>
<dbReference type="AlphaFoldDB" id="A0A9P6UBU1"/>
<evidence type="ECO:0000313" key="3">
    <source>
        <dbReference type="Proteomes" id="UP000807716"/>
    </source>
</evidence>
<comment type="caution">
    <text evidence="2">The sequence shown here is derived from an EMBL/GenBank/DDBJ whole genome shotgun (WGS) entry which is preliminary data.</text>
</comment>
<reference evidence="2" key="1">
    <citation type="journal article" date="2020" name="Fungal Divers.">
        <title>Resolving the Mortierellaceae phylogeny through synthesis of multi-gene phylogenetics and phylogenomics.</title>
        <authorList>
            <person name="Vandepol N."/>
            <person name="Liber J."/>
            <person name="Desiro A."/>
            <person name="Na H."/>
            <person name="Kennedy M."/>
            <person name="Barry K."/>
            <person name="Grigoriev I.V."/>
            <person name="Miller A.N."/>
            <person name="O'Donnell K."/>
            <person name="Stajich J.E."/>
            <person name="Bonito G."/>
        </authorList>
    </citation>
    <scope>NUCLEOTIDE SEQUENCE</scope>
    <source>
        <strain evidence="2">BC1065</strain>
    </source>
</reference>
<dbReference type="Proteomes" id="UP000807716">
    <property type="component" value="Unassembled WGS sequence"/>
</dbReference>
<feature type="region of interest" description="Disordered" evidence="1">
    <location>
        <begin position="561"/>
        <end position="688"/>
    </location>
</feature>
<protein>
    <submittedName>
        <fullName evidence="2">Uncharacterized protein</fullName>
    </submittedName>
</protein>
<feature type="region of interest" description="Disordered" evidence="1">
    <location>
        <begin position="293"/>
        <end position="347"/>
    </location>
</feature>
<sequence length="882" mass="95942">MATYKQRVPVQRLHSGRHSPDHSKGSTVLGASGQYAHQATSQHQYFSAHQSLSSVYHNPDDDILDNALDQEWTSVRRSTDAESRATYRRRMLEQRIQDWHLVLDQHRLNSSYQSDSSAEEEGKGEENKETADPLPPTTATSNSDDPPSVTASPRPPPVNTSIPITTSIAQSVIASPSAATHTSGSHFAFSDLASDSIGDESEDLEPWSPDDDDTLSTISRHRRLSLRVGGGGVVPSSPTASQSSITSFGQLPHPSFYHAGGAYGANMSSPALRFQNRMPFHDGSGNFITHRLQSRSHTGSELDSDYGGGGWESAVSSSKVRSISSSSTTTRRIKRGGGGGGPITAGDFESMLQSIASLQALPQQQQQQQLQAQLPPPPHDHHNGHEQLSTTPRPYTFRPLARDGLAMRSRWPRSPSVASNASSEARGARGARLAQQQQHHHHHRQQRQQGQQQYAPTPQRPSLLQLQQKTFKSYDSDNEDLSQLVATIPSSKTGWLQAFEQTLQSLNVKHASSELNLNEPSCALNPILVLAQHPTEEGPSDLTGLAKTLVPEEVFAMAQRREEEEEEGLRSMNATPTPASMMRKVTVAATHSKDEEIEEGGGGGKRVSSPSSLEEQATTLRKVQKHISASSLETLQRLQDRQRAADYRERPPLPPSAYADRQGRRSRRRSSVGSSASRASVVSSGSRDPMHRIEFMPTLLVGREQQPMVDGGNAGGGGQACGDEYEGSSDSTLFRAFVSTLRRFRDHVKANLLLPPELDEPYLSLLRFEHSDLGIEWATEGGGAATSLPARLLLSHQTTTATSVPEGLVDGAESLQHSGRRRRAGLSGDRGREGGGSGSSCGSRSGARSHRHRHHHHHHQGLGQSGMAWGDQIEMSTAPMFV</sequence>
<feature type="compositionally biased region" description="Basic and acidic residues" evidence="1">
    <location>
        <begin position="120"/>
        <end position="131"/>
    </location>
</feature>
<feature type="compositionally biased region" description="Basic residues" evidence="1">
    <location>
        <begin position="847"/>
        <end position="860"/>
    </location>
</feature>
<accession>A0A9P6UBU1</accession>
<feature type="region of interest" description="Disordered" evidence="1">
    <location>
        <begin position="799"/>
        <end position="868"/>
    </location>
</feature>
<evidence type="ECO:0000313" key="2">
    <source>
        <dbReference type="EMBL" id="KAG0268052.1"/>
    </source>
</evidence>
<feature type="compositionally biased region" description="Basic and acidic residues" evidence="1">
    <location>
        <begin position="638"/>
        <end position="651"/>
    </location>
</feature>
<feature type="compositionally biased region" description="Low complexity" evidence="1">
    <location>
        <begin position="361"/>
        <end position="373"/>
    </location>
</feature>
<feature type="compositionally biased region" description="Polar residues" evidence="1">
    <location>
        <begin position="608"/>
        <end position="637"/>
    </location>
</feature>
<proteinExistence type="predicted"/>
<feature type="region of interest" description="Disordered" evidence="1">
    <location>
        <begin position="1"/>
        <end position="29"/>
    </location>
</feature>
<gene>
    <name evidence="2" type="ORF">DFQ27_007682</name>
</gene>
<dbReference type="OrthoDB" id="2424760at2759"/>
<feature type="compositionally biased region" description="Low complexity" evidence="1">
    <location>
        <begin position="428"/>
        <end position="437"/>
    </location>
</feature>
<feature type="compositionally biased region" description="Low complexity" evidence="1">
    <location>
        <begin position="315"/>
        <end position="330"/>
    </location>
</feature>
<keyword evidence="3" id="KW-1185">Reference proteome</keyword>
<feature type="region of interest" description="Disordered" evidence="1">
    <location>
        <begin position="110"/>
        <end position="162"/>
    </location>
</feature>
<organism evidence="2 3">
    <name type="scientific">Actinomortierella ambigua</name>
    <dbReference type="NCBI Taxonomy" id="1343610"/>
    <lineage>
        <taxon>Eukaryota</taxon>
        <taxon>Fungi</taxon>
        <taxon>Fungi incertae sedis</taxon>
        <taxon>Mucoromycota</taxon>
        <taxon>Mortierellomycotina</taxon>
        <taxon>Mortierellomycetes</taxon>
        <taxon>Mortierellales</taxon>
        <taxon>Mortierellaceae</taxon>
        <taxon>Actinomortierella</taxon>
    </lineage>
</organism>